<name>F0WSI4_9STRA</name>
<protein>
    <submittedName>
        <fullName evidence="1">Uncharacterized protein AlNc14C233G9327</fullName>
    </submittedName>
</protein>
<proteinExistence type="predicted"/>
<dbReference type="EMBL" id="FR824278">
    <property type="protein sequence ID" value="CCA24308.1"/>
    <property type="molecule type" value="Genomic_DNA"/>
</dbReference>
<evidence type="ECO:0000313" key="1">
    <source>
        <dbReference type="EMBL" id="CCA24308.1"/>
    </source>
</evidence>
<reference evidence="1" key="1">
    <citation type="journal article" date="2011" name="PLoS Biol.">
        <title>Gene gain and loss during evolution of obligate parasitism in the white rust pathogen of Arabidopsis thaliana.</title>
        <authorList>
            <person name="Kemen E."/>
            <person name="Gardiner A."/>
            <person name="Schultz-Larsen T."/>
            <person name="Kemen A.C."/>
            <person name="Balmuth A.L."/>
            <person name="Robert-Seilaniantz A."/>
            <person name="Bailey K."/>
            <person name="Holub E."/>
            <person name="Studholme D.J."/>
            <person name="Maclean D."/>
            <person name="Jones J.D."/>
        </authorList>
    </citation>
    <scope>NUCLEOTIDE SEQUENCE</scope>
</reference>
<sequence length="117" mass="13245">MSQRPGTESILHQWVLFERAHRGRETDDDMCGEVSASSNAQVITAVDLLRPPVYRGVTQSHKRAVMDGYMAYDRRIRAVNMHGGSQVLRMPVSSCINHKTLMPICKYELLKSAEEVQ</sequence>
<dbReference type="AlphaFoldDB" id="F0WSI4"/>
<dbReference type="HOGENOM" id="CLU_2089309_0_0_1"/>
<accession>F0WSI4</accession>
<organism evidence="1">
    <name type="scientific">Albugo laibachii Nc14</name>
    <dbReference type="NCBI Taxonomy" id="890382"/>
    <lineage>
        <taxon>Eukaryota</taxon>
        <taxon>Sar</taxon>
        <taxon>Stramenopiles</taxon>
        <taxon>Oomycota</taxon>
        <taxon>Peronosporomycetes</taxon>
        <taxon>Albuginales</taxon>
        <taxon>Albuginaceae</taxon>
        <taxon>Albugo</taxon>
    </lineage>
</organism>
<gene>
    <name evidence="1" type="primary">AlNc14C233G9327</name>
    <name evidence="1" type="ORF">ALNC14_104520</name>
</gene>
<reference evidence="1" key="2">
    <citation type="submission" date="2011-02" db="EMBL/GenBank/DDBJ databases">
        <authorList>
            <person name="MacLean D."/>
        </authorList>
    </citation>
    <scope>NUCLEOTIDE SEQUENCE</scope>
</reference>